<comment type="caution">
    <text evidence="1">The sequence shown here is derived from an EMBL/GenBank/DDBJ whole genome shotgun (WGS) entry which is preliminary data.</text>
</comment>
<dbReference type="AlphaFoldDB" id="A0A843AI98"/>
<dbReference type="RefSeq" id="WP_276698513.1">
    <property type="nucleotide sequence ID" value="NZ_JADIIL010000014.1"/>
</dbReference>
<accession>A0A843AI98</accession>
<proteinExistence type="predicted"/>
<sequence length="67" mass="7654">MIDYERLKLKVTGDIHPELRDRFDINTIVHNAVEKNGMIIVQAPEFWFKYDAKTYVQLGGGGGISDE</sequence>
<evidence type="ECO:0000313" key="1">
    <source>
        <dbReference type="EMBL" id="MBF4474519.1"/>
    </source>
</evidence>
<reference evidence="1" key="1">
    <citation type="submission" date="2020-10" db="EMBL/GenBank/DDBJ databases">
        <title>Dehalococcoides mccartyi of a TCE/Cr reducing biochatode.</title>
        <authorList>
            <person name="Matturro B."/>
        </authorList>
    </citation>
    <scope>NUCLEOTIDE SEQUENCE</scope>
    <source>
        <strain evidence="1">Bin2</strain>
    </source>
</reference>
<dbReference type="EMBL" id="JADIIL010000014">
    <property type="protein sequence ID" value="MBF4474519.1"/>
    <property type="molecule type" value="Genomic_DNA"/>
</dbReference>
<protein>
    <submittedName>
        <fullName evidence="1">Uncharacterized protein</fullName>
    </submittedName>
</protein>
<organism evidence="1 2">
    <name type="scientific">Methanobacterium formicicum</name>
    <dbReference type="NCBI Taxonomy" id="2162"/>
    <lineage>
        <taxon>Archaea</taxon>
        <taxon>Methanobacteriati</taxon>
        <taxon>Methanobacteriota</taxon>
        <taxon>Methanomada group</taxon>
        <taxon>Methanobacteria</taxon>
        <taxon>Methanobacteriales</taxon>
        <taxon>Methanobacteriaceae</taxon>
        <taxon>Methanobacterium</taxon>
    </lineage>
</organism>
<dbReference type="Proteomes" id="UP000606900">
    <property type="component" value="Unassembled WGS sequence"/>
</dbReference>
<evidence type="ECO:0000313" key="2">
    <source>
        <dbReference type="Proteomes" id="UP000606900"/>
    </source>
</evidence>
<gene>
    <name evidence="1" type="ORF">ISP06_03480</name>
</gene>
<name>A0A843AI98_METFO</name>